<dbReference type="SUPFAM" id="SSF53448">
    <property type="entry name" value="Nucleotide-diphospho-sugar transferases"/>
    <property type="match status" value="1"/>
</dbReference>
<keyword evidence="1" id="KW-0808">Transferase</keyword>
<organism evidence="1">
    <name type="scientific">Candidatus Tenderia electrophaga</name>
    <dbReference type="NCBI Taxonomy" id="1748243"/>
    <lineage>
        <taxon>Bacteria</taxon>
        <taxon>Pseudomonadati</taxon>
        <taxon>Pseudomonadota</taxon>
        <taxon>Gammaproteobacteria</taxon>
        <taxon>Candidatus Tenderiales</taxon>
        <taxon>Candidatus Tenderiaceae</taxon>
        <taxon>Candidatus Tenderia</taxon>
    </lineage>
</organism>
<keyword evidence="1" id="KW-0548">Nucleotidyltransferase</keyword>
<name>A0A832N668_9GAMM</name>
<accession>A0A832N668</accession>
<comment type="caution">
    <text evidence="1">The sequence shown here is derived from an EMBL/GenBank/DDBJ whole genome shotgun (WGS) entry which is preliminary data.</text>
</comment>
<evidence type="ECO:0000313" key="1">
    <source>
        <dbReference type="EMBL" id="HHJ80451.1"/>
    </source>
</evidence>
<dbReference type="InterPro" id="IPR050793">
    <property type="entry name" value="CMP-NeuNAc_synthase"/>
</dbReference>
<dbReference type="InterPro" id="IPR003329">
    <property type="entry name" value="Cytidylyl_trans"/>
</dbReference>
<dbReference type="Pfam" id="PF02348">
    <property type="entry name" value="CTP_transf_3"/>
    <property type="match status" value="1"/>
</dbReference>
<gene>
    <name evidence="1" type="ORF">ENJ65_02335</name>
</gene>
<dbReference type="GO" id="GO:0008781">
    <property type="term" value="F:N-acylneuraminate cytidylyltransferase activity"/>
    <property type="evidence" value="ECO:0007669"/>
    <property type="project" value="TreeGrafter"/>
</dbReference>
<dbReference type="PANTHER" id="PTHR21485">
    <property type="entry name" value="HAD SUPERFAMILY MEMBERS CMAS AND KDSC"/>
    <property type="match status" value="1"/>
</dbReference>
<dbReference type="AlphaFoldDB" id="A0A832N668"/>
<proteinExistence type="predicted"/>
<dbReference type="PANTHER" id="PTHR21485:SF6">
    <property type="entry name" value="N-ACYLNEURAMINATE CYTIDYLYLTRANSFERASE-RELATED"/>
    <property type="match status" value="1"/>
</dbReference>
<dbReference type="Proteomes" id="UP000885832">
    <property type="component" value="Unassembled WGS sequence"/>
</dbReference>
<dbReference type="EMBL" id="DRNF01000148">
    <property type="protein sequence ID" value="HHJ80451.1"/>
    <property type="molecule type" value="Genomic_DNA"/>
</dbReference>
<reference evidence="1" key="1">
    <citation type="journal article" date="2020" name="mSystems">
        <title>Genome- and Community-Level Interaction Insights into Carbon Utilization and Element Cycling Functions of Hydrothermarchaeota in Hydrothermal Sediment.</title>
        <authorList>
            <person name="Zhou Z."/>
            <person name="Liu Y."/>
            <person name="Xu W."/>
            <person name="Pan J."/>
            <person name="Luo Z.H."/>
            <person name="Li M."/>
        </authorList>
    </citation>
    <scope>NUCLEOTIDE SEQUENCE [LARGE SCALE GENOMIC DNA]</scope>
    <source>
        <strain evidence="1">HyVt-505</strain>
    </source>
</reference>
<sequence>MIADLKVLAVIPARGGSKGLPRKNVLPLAGKPLIAWTLAAAQASTYIDRCILSSDDDEIIATTLAHGGDVPFKRPAHLADDASSTIAVAFHAIEQLPGFDILLILQPTSPLRSSNDIDRSLERLVDTNASSCVSVTEPDKSPYWAYSVAENDRITAVIDAELAACRRQDLPTTYVLNGAVFAARIPWLQQQRGFVGNDTVAHVMPRERSLDIDSQLDLQLCEAVYAAQQPA</sequence>
<dbReference type="InterPro" id="IPR029044">
    <property type="entry name" value="Nucleotide-diphossugar_trans"/>
</dbReference>
<dbReference type="CDD" id="cd02513">
    <property type="entry name" value="CMP-NeuAc_Synthase"/>
    <property type="match status" value="1"/>
</dbReference>
<dbReference type="Gene3D" id="3.90.550.10">
    <property type="entry name" value="Spore Coat Polysaccharide Biosynthesis Protein SpsA, Chain A"/>
    <property type="match status" value="1"/>
</dbReference>
<protein>
    <submittedName>
        <fullName evidence="1">Acylneuraminate cytidylyltransferase family protein</fullName>
    </submittedName>
</protein>